<dbReference type="RefSeq" id="XP_026741540.1">
    <property type="nucleotide sequence ID" value="XM_026885739.1"/>
</dbReference>
<dbReference type="Pfam" id="PF00096">
    <property type="entry name" value="zf-C2H2"/>
    <property type="match status" value="3"/>
</dbReference>
<dbReference type="GO" id="GO:0010468">
    <property type="term" value="P:regulation of gene expression"/>
    <property type="evidence" value="ECO:0007669"/>
    <property type="project" value="TreeGrafter"/>
</dbReference>
<dbReference type="KEGG" id="tnl:113503685"/>
<keyword evidence="5" id="KW-0862">Zinc</keyword>
<evidence type="ECO:0000256" key="10">
    <source>
        <dbReference type="PROSITE-ProRule" id="PRU00042"/>
    </source>
</evidence>
<evidence type="ECO:0000256" key="1">
    <source>
        <dbReference type="ARBA" id="ARBA00004123"/>
    </source>
</evidence>
<evidence type="ECO:0000256" key="9">
    <source>
        <dbReference type="ARBA" id="ARBA00023242"/>
    </source>
</evidence>
<dbReference type="InterPro" id="IPR013087">
    <property type="entry name" value="Znf_C2H2_type"/>
</dbReference>
<evidence type="ECO:0000256" key="6">
    <source>
        <dbReference type="ARBA" id="ARBA00023015"/>
    </source>
</evidence>
<evidence type="ECO:0000313" key="13">
    <source>
        <dbReference type="Proteomes" id="UP000322000"/>
    </source>
</evidence>
<dbReference type="GO" id="GO:0008270">
    <property type="term" value="F:zinc ion binding"/>
    <property type="evidence" value="ECO:0007669"/>
    <property type="project" value="UniProtKB-KW"/>
</dbReference>
<dbReference type="FunFam" id="3.30.160.60:FF:000032">
    <property type="entry name" value="Krueppel-like factor 4"/>
    <property type="match status" value="1"/>
</dbReference>
<dbReference type="PANTHER" id="PTHR16515:SF49">
    <property type="entry name" value="GASTRULA ZINC FINGER PROTEIN XLCGF49.1-LIKE-RELATED"/>
    <property type="match status" value="1"/>
</dbReference>
<keyword evidence="8" id="KW-0804">Transcription</keyword>
<comment type="subcellular location">
    <subcellularLocation>
        <location evidence="1">Nucleus</location>
    </subcellularLocation>
</comment>
<evidence type="ECO:0000256" key="7">
    <source>
        <dbReference type="ARBA" id="ARBA00023125"/>
    </source>
</evidence>
<evidence type="ECO:0000256" key="8">
    <source>
        <dbReference type="ARBA" id="ARBA00023163"/>
    </source>
</evidence>
<dbReference type="InterPro" id="IPR050331">
    <property type="entry name" value="Zinc_finger"/>
</dbReference>
<dbReference type="GO" id="GO:0005634">
    <property type="term" value="C:nucleus"/>
    <property type="evidence" value="ECO:0007669"/>
    <property type="project" value="UniProtKB-SubCell"/>
</dbReference>
<evidence type="ECO:0000256" key="2">
    <source>
        <dbReference type="ARBA" id="ARBA00022723"/>
    </source>
</evidence>
<keyword evidence="7" id="KW-0238">DNA-binding</keyword>
<dbReference type="SUPFAM" id="SSF57667">
    <property type="entry name" value="beta-beta-alpha zinc fingers"/>
    <property type="match status" value="3"/>
</dbReference>
<keyword evidence="4 10" id="KW-0863">Zinc-finger</keyword>
<feature type="domain" description="C2H2-type" evidence="12">
    <location>
        <begin position="249"/>
        <end position="276"/>
    </location>
</feature>
<feature type="domain" description="C2H2-type" evidence="12">
    <location>
        <begin position="221"/>
        <end position="248"/>
    </location>
</feature>
<organism evidence="13 14">
    <name type="scientific">Trichoplusia ni</name>
    <name type="common">Cabbage looper</name>
    <dbReference type="NCBI Taxonomy" id="7111"/>
    <lineage>
        <taxon>Eukaryota</taxon>
        <taxon>Metazoa</taxon>
        <taxon>Ecdysozoa</taxon>
        <taxon>Arthropoda</taxon>
        <taxon>Hexapoda</taxon>
        <taxon>Insecta</taxon>
        <taxon>Pterygota</taxon>
        <taxon>Neoptera</taxon>
        <taxon>Endopterygota</taxon>
        <taxon>Lepidoptera</taxon>
        <taxon>Glossata</taxon>
        <taxon>Ditrysia</taxon>
        <taxon>Noctuoidea</taxon>
        <taxon>Noctuidae</taxon>
        <taxon>Plusiinae</taxon>
        <taxon>Trichoplusia</taxon>
    </lineage>
</organism>
<dbReference type="Pfam" id="PF13913">
    <property type="entry name" value="zf-C2HC_2"/>
    <property type="match status" value="1"/>
</dbReference>
<dbReference type="GeneID" id="113503685"/>
<reference evidence="14" key="1">
    <citation type="submission" date="2025-08" db="UniProtKB">
        <authorList>
            <consortium name="RefSeq"/>
        </authorList>
    </citation>
    <scope>IDENTIFICATION</scope>
</reference>
<dbReference type="SMART" id="SM00355">
    <property type="entry name" value="ZnF_C2H2"/>
    <property type="match status" value="4"/>
</dbReference>
<feature type="domain" description="C2H2-type" evidence="12">
    <location>
        <begin position="277"/>
        <end position="304"/>
    </location>
</feature>
<gene>
    <name evidence="14" type="primary">LOC113503685</name>
</gene>
<evidence type="ECO:0000259" key="12">
    <source>
        <dbReference type="PROSITE" id="PS50157"/>
    </source>
</evidence>
<evidence type="ECO:0000256" key="4">
    <source>
        <dbReference type="ARBA" id="ARBA00022771"/>
    </source>
</evidence>
<protein>
    <submittedName>
        <fullName evidence="14">Zinc finger protein 771-like</fullName>
    </submittedName>
</protein>
<keyword evidence="6" id="KW-0805">Transcription regulation</keyword>
<name>A0A7E5WLB0_TRINI</name>
<evidence type="ECO:0000313" key="14">
    <source>
        <dbReference type="RefSeq" id="XP_026741540.1"/>
    </source>
</evidence>
<dbReference type="Gene3D" id="3.30.160.60">
    <property type="entry name" value="Classic Zinc Finger"/>
    <property type="match status" value="3"/>
</dbReference>
<dbReference type="PROSITE" id="PS00028">
    <property type="entry name" value="ZINC_FINGER_C2H2_1"/>
    <property type="match status" value="3"/>
</dbReference>
<keyword evidence="2" id="KW-0479">Metal-binding</keyword>
<dbReference type="AlphaFoldDB" id="A0A7E5WLB0"/>
<keyword evidence="13" id="KW-1185">Reference proteome</keyword>
<evidence type="ECO:0000256" key="5">
    <source>
        <dbReference type="ARBA" id="ARBA00022833"/>
    </source>
</evidence>
<dbReference type="Proteomes" id="UP000322000">
    <property type="component" value="Chromosome 20"/>
</dbReference>
<dbReference type="GO" id="GO:0003677">
    <property type="term" value="F:DNA binding"/>
    <property type="evidence" value="ECO:0007669"/>
    <property type="project" value="UniProtKB-KW"/>
</dbReference>
<sequence>MAATMHRNVFAARAQVRGAGRQSAAAPAAGRTCVAVCQSERGGGKTGRTTQRPYVPFTHAPPALKLSASTHWIDSHRLFWIDASDPQVWKLHSTFEICWSAGALRVSGAGPSRAPPAGSMDSQPAAHSPSHQHKRRRLSLLLDKLAVQLNNNNNYPTPQWLLPADDKDEDLPLDLSLKSDRETTQELFPCKACGQTFTVPDRLTKHIASRHRNKSEGVRAYECEICSRKFARSDMLTRHARLHSGLKPYACAACGQVFSRSDHLATHQRTHTGEKPYRCPSCPYAACRRDMITRHMRTHVRRAQPA</sequence>
<evidence type="ECO:0000256" key="11">
    <source>
        <dbReference type="SAM" id="MobiDB-lite"/>
    </source>
</evidence>
<dbReference type="PROSITE" id="PS50157">
    <property type="entry name" value="ZINC_FINGER_C2H2_2"/>
    <property type="match status" value="4"/>
</dbReference>
<dbReference type="InterPro" id="IPR036236">
    <property type="entry name" value="Znf_C2H2_sf"/>
</dbReference>
<dbReference type="PANTHER" id="PTHR16515">
    <property type="entry name" value="PR DOMAIN ZINC FINGER PROTEIN"/>
    <property type="match status" value="1"/>
</dbReference>
<feature type="domain" description="C2H2-type" evidence="12">
    <location>
        <begin position="188"/>
        <end position="216"/>
    </location>
</feature>
<keyword evidence="9" id="KW-0539">Nucleus</keyword>
<dbReference type="InParanoid" id="A0A7E5WLB0"/>
<evidence type="ECO:0000256" key="3">
    <source>
        <dbReference type="ARBA" id="ARBA00022737"/>
    </source>
</evidence>
<dbReference type="FunFam" id="3.30.160.60:FF:000395">
    <property type="entry name" value="zinc finger protein 513"/>
    <property type="match status" value="1"/>
</dbReference>
<accession>A0A7E5WLB0</accession>
<dbReference type="OrthoDB" id="10018191at2759"/>
<feature type="region of interest" description="Disordered" evidence="11">
    <location>
        <begin position="108"/>
        <end position="134"/>
    </location>
</feature>
<keyword evidence="3" id="KW-0677">Repeat</keyword>
<proteinExistence type="predicted"/>